<organism evidence="1 2">
    <name type="scientific">Tagetes erecta</name>
    <name type="common">African marigold</name>
    <dbReference type="NCBI Taxonomy" id="13708"/>
    <lineage>
        <taxon>Eukaryota</taxon>
        <taxon>Viridiplantae</taxon>
        <taxon>Streptophyta</taxon>
        <taxon>Embryophyta</taxon>
        <taxon>Tracheophyta</taxon>
        <taxon>Spermatophyta</taxon>
        <taxon>Magnoliopsida</taxon>
        <taxon>eudicotyledons</taxon>
        <taxon>Gunneridae</taxon>
        <taxon>Pentapetalae</taxon>
        <taxon>asterids</taxon>
        <taxon>campanulids</taxon>
        <taxon>Asterales</taxon>
        <taxon>Asteraceae</taxon>
        <taxon>Asteroideae</taxon>
        <taxon>Heliantheae alliance</taxon>
        <taxon>Tageteae</taxon>
        <taxon>Tagetes</taxon>
    </lineage>
</organism>
<sequence length="77" mass="9067">MYDNRSCMDHCGFEFTRKVIYTPLKFFRYCYLSLDLIVALNMLKCSTIEDYLKDKNYNLHGAIVVCVLGNHPNPIWP</sequence>
<dbReference type="Proteomes" id="UP001229421">
    <property type="component" value="Unassembled WGS sequence"/>
</dbReference>
<accession>A0AAD8LAZ4</accession>
<comment type="caution">
    <text evidence="1">The sequence shown here is derived from an EMBL/GenBank/DDBJ whole genome shotgun (WGS) entry which is preliminary data.</text>
</comment>
<evidence type="ECO:0000313" key="1">
    <source>
        <dbReference type="EMBL" id="KAK1435836.1"/>
    </source>
</evidence>
<protein>
    <submittedName>
        <fullName evidence="1">Uncharacterized protein</fullName>
    </submittedName>
</protein>
<gene>
    <name evidence="1" type="ORF">QVD17_01606</name>
</gene>
<evidence type="ECO:0000313" key="2">
    <source>
        <dbReference type="Proteomes" id="UP001229421"/>
    </source>
</evidence>
<dbReference type="AlphaFoldDB" id="A0AAD8LAZ4"/>
<keyword evidence="2" id="KW-1185">Reference proteome</keyword>
<name>A0AAD8LAZ4_TARER</name>
<dbReference type="EMBL" id="JAUHHV010000001">
    <property type="protein sequence ID" value="KAK1435836.1"/>
    <property type="molecule type" value="Genomic_DNA"/>
</dbReference>
<reference evidence="1" key="1">
    <citation type="journal article" date="2023" name="bioRxiv">
        <title>Improved chromosome-level genome assembly for marigold (Tagetes erecta).</title>
        <authorList>
            <person name="Jiang F."/>
            <person name="Yuan L."/>
            <person name="Wang S."/>
            <person name="Wang H."/>
            <person name="Xu D."/>
            <person name="Wang A."/>
            <person name="Fan W."/>
        </authorList>
    </citation>
    <scope>NUCLEOTIDE SEQUENCE</scope>
    <source>
        <strain evidence="1">WSJ</strain>
        <tissue evidence="1">Leaf</tissue>
    </source>
</reference>
<proteinExistence type="predicted"/>